<dbReference type="GO" id="GO:0000428">
    <property type="term" value="C:DNA-directed RNA polymerase complex"/>
    <property type="evidence" value="ECO:0007669"/>
    <property type="project" value="UniProtKB-KW"/>
</dbReference>
<keyword evidence="1" id="KW-0240">DNA-directed RNA polymerase</keyword>
<organism evidence="1 2">
    <name type="scientific">Thermoleophilum album</name>
    <dbReference type="NCBI Taxonomy" id="29539"/>
    <lineage>
        <taxon>Bacteria</taxon>
        <taxon>Bacillati</taxon>
        <taxon>Actinomycetota</taxon>
        <taxon>Thermoleophilia</taxon>
        <taxon>Thermoleophilales</taxon>
        <taxon>Thermoleophilaceae</taxon>
        <taxon>Thermoleophilum</taxon>
    </lineage>
</organism>
<protein>
    <submittedName>
        <fullName evidence="1">DNA-directed RNA polymerase specialized sigma subunit, sigma24 family</fullName>
    </submittedName>
</protein>
<dbReference type="OrthoDB" id="5244791at2"/>
<sequence>MSRHRRVALRGDEAQLFAQHHARLLRAVRGAVRTPEAVVEDACANAWAILLRRQPERTDRLFAWLRTVAIREAYRLSREDHRATRLEDLGCADGDGWDAFVPDRGSLDDTIEARRALRVLADLPERQRRTLALLVAGYRYAEIQRLRGDATYTNVNKQLVKARRRIRESEAAA</sequence>
<dbReference type="InterPro" id="IPR013325">
    <property type="entry name" value="RNA_pol_sigma_r2"/>
</dbReference>
<dbReference type="EMBL" id="FNWJ01000001">
    <property type="protein sequence ID" value="SEH10455.1"/>
    <property type="molecule type" value="Genomic_DNA"/>
</dbReference>
<gene>
    <name evidence="1" type="ORF">SAMN02745716_0308</name>
</gene>
<dbReference type="RefSeq" id="WP_093115591.1">
    <property type="nucleotide sequence ID" value="NZ_FNWJ01000001.1"/>
</dbReference>
<evidence type="ECO:0000313" key="1">
    <source>
        <dbReference type="EMBL" id="SEH10455.1"/>
    </source>
</evidence>
<reference evidence="2" key="1">
    <citation type="submission" date="2016-10" db="EMBL/GenBank/DDBJ databases">
        <authorList>
            <person name="Varghese N."/>
            <person name="Submissions S."/>
        </authorList>
    </citation>
    <scope>NUCLEOTIDE SEQUENCE [LARGE SCALE GENOMIC DNA]</scope>
    <source>
        <strain evidence="2">ATCC 35263</strain>
    </source>
</reference>
<dbReference type="Proteomes" id="UP000222056">
    <property type="component" value="Unassembled WGS sequence"/>
</dbReference>
<proteinExistence type="predicted"/>
<accession>A0A1H6FKV0</accession>
<dbReference type="GO" id="GO:0003700">
    <property type="term" value="F:DNA-binding transcription factor activity"/>
    <property type="evidence" value="ECO:0007669"/>
    <property type="project" value="InterPro"/>
</dbReference>
<dbReference type="AlphaFoldDB" id="A0A1H6FKV0"/>
<dbReference type="InterPro" id="IPR036388">
    <property type="entry name" value="WH-like_DNA-bd_sf"/>
</dbReference>
<dbReference type="Gene3D" id="1.10.10.10">
    <property type="entry name" value="Winged helix-like DNA-binding domain superfamily/Winged helix DNA-binding domain"/>
    <property type="match status" value="1"/>
</dbReference>
<dbReference type="GO" id="GO:0006352">
    <property type="term" value="P:DNA-templated transcription initiation"/>
    <property type="evidence" value="ECO:0007669"/>
    <property type="project" value="InterPro"/>
</dbReference>
<dbReference type="SUPFAM" id="SSF88946">
    <property type="entry name" value="Sigma2 domain of RNA polymerase sigma factors"/>
    <property type="match status" value="1"/>
</dbReference>
<keyword evidence="1" id="KW-0804">Transcription</keyword>
<name>A0A1H6FKV0_THEAL</name>
<evidence type="ECO:0000313" key="2">
    <source>
        <dbReference type="Proteomes" id="UP000222056"/>
    </source>
</evidence>
<keyword evidence="2" id="KW-1185">Reference proteome</keyword>
<dbReference type="STRING" id="29539.SAMN02745716_0308"/>
<dbReference type="Gene3D" id="1.10.1740.10">
    <property type="match status" value="1"/>
</dbReference>